<organism evidence="5 6">
    <name type="scientific">Weissella ceti</name>
    <dbReference type="NCBI Taxonomy" id="759620"/>
    <lineage>
        <taxon>Bacteria</taxon>
        <taxon>Bacillati</taxon>
        <taxon>Bacillota</taxon>
        <taxon>Bacilli</taxon>
        <taxon>Lactobacillales</taxon>
        <taxon>Lactobacillaceae</taxon>
        <taxon>Weissella</taxon>
    </lineage>
</organism>
<dbReference type="PANTHER" id="PTHR42756">
    <property type="entry name" value="TRANSCRIPTIONAL REGULATOR, MARR"/>
    <property type="match status" value="1"/>
</dbReference>
<dbReference type="Gene3D" id="1.10.10.10">
    <property type="entry name" value="Winged helix-like DNA-binding domain superfamily/Winged helix DNA-binding domain"/>
    <property type="match status" value="1"/>
</dbReference>
<dbReference type="RefSeq" id="WP_009765332.1">
    <property type="nucleotide sequence ID" value="NZ_CP009223.1"/>
</dbReference>
<dbReference type="Pfam" id="PF01047">
    <property type="entry name" value="MarR"/>
    <property type="match status" value="1"/>
</dbReference>
<dbReference type="PATRIC" id="fig|759620.7.peg.551"/>
<dbReference type="KEGG" id="wci:WS105_0568"/>
<dbReference type="KEGG" id="wct:WS74_0571"/>
<dbReference type="OrthoDB" id="5461037at2"/>
<evidence type="ECO:0000256" key="1">
    <source>
        <dbReference type="ARBA" id="ARBA00023015"/>
    </source>
</evidence>
<keyword evidence="6" id="KW-1185">Reference proteome</keyword>
<reference evidence="6" key="2">
    <citation type="submission" date="2014-08" db="EMBL/GenBank/DDBJ databases">
        <title>Complete genome of Weissella ceti strain WS74 isolated from diseased rainbow trout in Brazil.</title>
        <authorList>
            <person name="Figueiredo H.C.P."/>
            <person name="Leal C.A.G."/>
            <person name="Pereira F.L."/>
            <person name="Soares S.C."/>
            <person name="Dorella F.A."/>
            <person name="Carvalho A.F."/>
            <person name="Azevedo V.A.C."/>
        </authorList>
    </citation>
    <scope>NUCLEOTIDE SEQUENCE [LARGE SCALE GENOMIC DNA]</scope>
    <source>
        <strain evidence="6">WS74</strain>
    </source>
</reference>
<dbReference type="PANTHER" id="PTHR42756:SF1">
    <property type="entry name" value="TRANSCRIPTIONAL REPRESSOR OF EMRAB OPERON"/>
    <property type="match status" value="1"/>
</dbReference>
<dbReference type="SUPFAM" id="SSF46785">
    <property type="entry name" value="Winged helix' DNA-binding domain"/>
    <property type="match status" value="1"/>
</dbReference>
<sequence>MVESERVAFEQMNKSLVDVFNNVMWIEEVYLQGSEFQDISLKEMHIIAAISMYEFPNATEIARLVHLKPSAMTTALDKLVKKGYVERQRSETDRREIKLGLTHRGRTVYRAHEAFHRDLTHSLTDSLSNDQTQVIGKAISQLEQHLQGLHATINE</sequence>
<dbReference type="InterPro" id="IPR000835">
    <property type="entry name" value="HTH_MarR-typ"/>
</dbReference>
<evidence type="ECO:0000313" key="5">
    <source>
        <dbReference type="EMBL" id="AIM62823.1"/>
    </source>
</evidence>
<dbReference type="GO" id="GO:0003700">
    <property type="term" value="F:DNA-binding transcription factor activity"/>
    <property type="evidence" value="ECO:0007669"/>
    <property type="project" value="InterPro"/>
</dbReference>
<dbReference type="PRINTS" id="PR00598">
    <property type="entry name" value="HTHMARR"/>
</dbReference>
<keyword evidence="2" id="KW-0238">DNA-binding</keyword>
<dbReference type="PROSITE" id="PS50995">
    <property type="entry name" value="HTH_MARR_2"/>
    <property type="match status" value="1"/>
</dbReference>
<feature type="domain" description="HTH marR-type" evidence="4">
    <location>
        <begin position="1"/>
        <end position="144"/>
    </location>
</feature>
<reference evidence="5 6" key="1">
    <citation type="journal article" date="2014" name="Genome Announc.">
        <title>Complete Genome Sequences of Fish Pathogenic Weissella ceti Strains WS74 and WS105.</title>
        <authorList>
            <person name="Figueiredo H.C."/>
            <person name="Leal C.A."/>
            <person name="Dorella F.A."/>
            <person name="Carvalho A.F."/>
            <person name="Soares S.C."/>
            <person name="Pereira F.L."/>
            <person name="Azevedo V.A."/>
        </authorList>
    </citation>
    <scope>NUCLEOTIDE SEQUENCE [LARGE SCALE GENOMIC DNA]</scope>
    <source>
        <strain evidence="5 6">WS74</strain>
    </source>
</reference>
<dbReference type="AlphaFoldDB" id="A0A075TVC5"/>
<keyword evidence="1" id="KW-0805">Transcription regulation</keyword>
<dbReference type="GO" id="GO:0003677">
    <property type="term" value="F:DNA binding"/>
    <property type="evidence" value="ECO:0007669"/>
    <property type="project" value="UniProtKB-KW"/>
</dbReference>
<keyword evidence="3" id="KW-0804">Transcription</keyword>
<evidence type="ECO:0000313" key="6">
    <source>
        <dbReference type="Proteomes" id="UP000029079"/>
    </source>
</evidence>
<dbReference type="InterPro" id="IPR036390">
    <property type="entry name" value="WH_DNA-bd_sf"/>
</dbReference>
<name>A0A075TVC5_9LACO</name>
<dbReference type="Proteomes" id="UP000029079">
    <property type="component" value="Chromosome"/>
</dbReference>
<evidence type="ECO:0000256" key="2">
    <source>
        <dbReference type="ARBA" id="ARBA00023125"/>
    </source>
</evidence>
<evidence type="ECO:0000256" key="3">
    <source>
        <dbReference type="ARBA" id="ARBA00023163"/>
    </source>
</evidence>
<proteinExistence type="predicted"/>
<accession>A0A075TVC5</accession>
<protein>
    <submittedName>
        <fullName evidence="5">YusO protein</fullName>
    </submittedName>
</protein>
<evidence type="ECO:0000259" key="4">
    <source>
        <dbReference type="PROSITE" id="PS50995"/>
    </source>
</evidence>
<dbReference type="SMART" id="SM00347">
    <property type="entry name" value="HTH_MARR"/>
    <property type="match status" value="1"/>
</dbReference>
<dbReference type="KEGG" id="wce:WS08_0570"/>
<dbReference type="InterPro" id="IPR036388">
    <property type="entry name" value="WH-like_DNA-bd_sf"/>
</dbReference>
<dbReference type="STRING" id="759620.WS105_0568"/>
<dbReference type="EMBL" id="CP009223">
    <property type="protein sequence ID" value="AIM62823.1"/>
    <property type="molecule type" value="Genomic_DNA"/>
</dbReference>
<gene>
    <name evidence="5" type="ORF">WS74_0571</name>
</gene>